<reference evidence="8" key="1">
    <citation type="journal article" date="2014" name="Int. J. Syst. Evol. Microbiol.">
        <title>Complete genome sequence of Corynebacterium casei LMG S-19264T (=DSM 44701T), isolated from a smear-ripened cheese.</title>
        <authorList>
            <consortium name="US DOE Joint Genome Institute (JGI-PGF)"/>
            <person name="Walter F."/>
            <person name="Albersmeier A."/>
            <person name="Kalinowski J."/>
            <person name="Ruckert C."/>
        </authorList>
    </citation>
    <scope>NUCLEOTIDE SEQUENCE</scope>
    <source>
        <strain evidence="8">CGMCC 1.15388</strain>
    </source>
</reference>
<keyword evidence="4" id="KW-0804">Transcription</keyword>
<dbReference type="PANTHER" id="PTHR43214">
    <property type="entry name" value="TWO-COMPONENT RESPONSE REGULATOR"/>
    <property type="match status" value="1"/>
</dbReference>
<dbReference type="InterPro" id="IPR001789">
    <property type="entry name" value="Sig_transdc_resp-reg_receiver"/>
</dbReference>
<dbReference type="GO" id="GO:0000160">
    <property type="term" value="P:phosphorelay signal transduction system"/>
    <property type="evidence" value="ECO:0007669"/>
    <property type="project" value="InterPro"/>
</dbReference>
<dbReference type="GO" id="GO:0006355">
    <property type="term" value="P:regulation of DNA-templated transcription"/>
    <property type="evidence" value="ECO:0007669"/>
    <property type="project" value="InterPro"/>
</dbReference>
<dbReference type="Proteomes" id="UP000633136">
    <property type="component" value="Unassembled WGS sequence"/>
</dbReference>
<accession>A0A917ASD0</accession>
<dbReference type="Pfam" id="PF00072">
    <property type="entry name" value="Response_reg"/>
    <property type="match status" value="1"/>
</dbReference>
<dbReference type="Pfam" id="PF00196">
    <property type="entry name" value="GerE"/>
    <property type="match status" value="1"/>
</dbReference>
<dbReference type="PROSITE" id="PS00622">
    <property type="entry name" value="HTH_LUXR_1"/>
    <property type="match status" value="1"/>
</dbReference>
<keyword evidence="1 5" id="KW-0597">Phosphoprotein</keyword>
<dbReference type="CDD" id="cd17535">
    <property type="entry name" value="REC_NarL-like"/>
    <property type="match status" value="1"/>
</dbReference>
<dbReference type="SUPFAM" id="SSF52172">
    <property type="entry name" value="CheY-like"/>
    <property type="match status" value="1"/>
</dbReference>
<dbReference type="InterPro" id="IPR011006">
    <property type="entry name" value="CheY-like_superfamily"/>
</dbReference>
<dbReference type="InterPro" id="IPR016032">
    <property type="entry name" value="Sig_transdc_resp-reg_C-effctor"/>
</dbReference>
<feature type="modified residue" description="4-aspartylphosphate" evidence="5">
    <location>
        <position position="70"/>
    </location>
</feature>
<evidence type="ECO:0000259" key="6">
    <source>
        <dbReference type="PROSITE" id="PS50043"/>
    </source>
</evidence>
<dbReference type="EMBL" id="BMIS01000007">
    <property type="protein sequence ID" value="GGE71587.1"/>
    <property type="molecule type" value="Genomic_DNA"/>
</dbReference>
<evidence type="ECO:0000256" key="5">
    <source>
        <dbReference type="PROSITE-ProRule" id="PRU00169"/>
    </source>
</evidence>
<dbReference type="SMART" id="SM00421">
    <property type="entry name" value="HTH_LUXR"/>
    <property type="match status" value="1"/>
</dbReference>
<evidence type="ECO:0000256" key="1">
    <source>
        <dbReference type="ARBA" id="ARBA00022553"/>
    </source>
</evidence>
<evidence type="ECO:0000256" key="3">
    <source>
        <dbReference type="ARBA" id="ARBA00023125"/>
    </source>
</evidence>
<dbReference type="CDD" id="cd06170">
    <property type="entry name" value="LuxR_C_like"/>
    <property type="match status" value="1"/>
</dbReference>
<proteinExistence type="predicted"/>
<dbReference type="RefSeq" id="WP_188684952.1">
    <property type="nucleotide sequence ID" value="NZ_BMIS01000007.1"/>
</dbReference>
<dbReference type="AlphaFoldDB" id="A0A917ASD0"/>
<dbReference type="InterPro" id="IPR000792">
    <property type="entry name" value="Tscrpt_reg_LuxR_C"/>
</dbReference>
<evidence type="ECO:0000313" key="9">
    <source>
        <dbReference type="Proteomes" id="UP000633136"/>
    </source>
</evidence>
<dbReference type="PRINTS" id="PR00038">
    <property type="entry name" value="HTHLUXR"/>
</dbReference>
<keyword evidence="2" id="KW-0805">Transcription regulation</keyword>
<dbReference type="Gene3D" id="3.40.50.2300">
    <property type="match status" value="1"/>
</dbReference>
<dbReference type="PROSITE" id="PS50043">
    <property type="entry name" value="HTH_LUXR_2"/>
    <property type="match status" value="1"/>
</dbReference>
<gene>
    <name evidence="8" type="ORF">GCM10011401_18320</name>
</gene>
<organism evidence="8 9">
    <name type="scientific">Nesterenkonia cremea</name>
    <dbReference type="NCBI Taxonomy" id="1882340"/>
    <lineage>
        <taxon>Bacteria</taxon>
        <taxon>Bacillati</taxon>
        <taxon>Actinomycetota</taxon>
        <taxon>Actinomycetes</taxon>
        <taxon>Micrococcales</taxon>
        <taxon>Micrococcaceae</taxon>
        <taxon>Nesterenkonia</taxon>
    </lineage>
</organism>
<protein>
    <submittedName>
        <fullName evidence="8">DNA-binding response regulator</fullName>
    </submittedName>
</protein>
<keyword evidence="9" id="KW-1185">Reference proteome</keyword>
<comment type="caution">
    <text evidence="8">The sequence shown here is derived from an EMBL/GenBank/DDBJ whole genome shotgun (WGS) entry which is preliminary data.</text>
</comment>
<dbReference type="SUPFAM" id="SSF46894">
    <property type="entry name" value="C-terminal effector domain of the bipartite response regulators"/>
    <property type="match status" value="1"/>
</dbReference>
<feature type="domain" description="HTH luxR-type" evidence="6">
    <location>
        <begin position="165"/>
        <end position="230"/>
    </location>
</feature>
<name>A0A917ASD0_9MICC</name>
<feature type="domain" description="Response regulatory" evidence="7">
    <location>
        <begin position="19"/>
        <end position="135"/>
    </location>
</feature>
<sequence>MITQDTLREHTDRPMGLLSVLVADDHPLMREAVKGYIESAPDMTCAGTADDGASAVELALQTEPDVIVMDIQMPEKDGIQATAEILQHRPTAAVLTVTTFDQELYAVRSLQAGARGYLLKSARAEELLQAIRGVASGEVPLSPKVAEDLILEAARDSASIRRSLSRYNIPEVPERQLAVLKLLGRGYSNAEIADELFLAEDTVKKYLQRLNDRFETRDRVQLLIRAVQLGFIEP</sequence>
<evidence type="ECO:0000259" key="7">
    <source>
        <dbReference type="PROSITE" id="PS50110"/>
    </source>
</evidence>
<reference evidence="8" key="2">
    <citation type="submission" date="2020-09" db="EMBL/GenBank/DDBJ databases">
        <authorList>
            <person name="Sun Q."/>
            <person name="Zhou Y."/>
        </authorList>
    </citation>
    <scope>NUCLEOTIDE SEQUENCE</scope>
    <source>
        <strain evidence="8">CGMCC 1.15388</strain>
    </source>
</reference>
<evidence type="ECO:0000256" key="2">
    <source>
        <dbReference type="ARBA" id="ARBA00023015"/>
    </source>
</evidence>
<dbReference type="GO" id="GO:0003677">
    <property type="term" value="F:DNA binding"/>
    <property type="evidence" value="ECO:0007669"/>
    <property type="project" value="UniProtKB-KW"/>
</dbReference>
<dbReference type="PANTHER" id="PTHR43214:SF24">
    <property type="entry name" value="TRANSCRIPTIONAL REGULATORY PROTEIN NARL-RELATED"/>
    <property type="match status" value="1"/>
</dbReference>
<evidence type="ECO:0000313" key="8">
    <source>
        <dbReference type="EMBL" id="GGE71587.1"/>
    </source>
</evidence>
<dbReference type="InterPro" id="IPR058245">
    <property type="entry name" value="NreC/VraR/RcsB-like_REC"/>
</dbReference>
<dbReference type="SMART" id="SM00448">
    <property type="entry name" value="REC"/>
    <property type="match status" value="1"/>
</dbReference>
<keyword evidence="3 8" id="KW-0238">DNA-binding</keyword>
<dbReference type="PROSITE" id="PS50110">
    <property type="entry name" value="RESPONSE_REGULATORY"/>
    <property type="match status" value="1"/>
</dbReference>
<dbReference type="InterPro" id="IPR039420">
    <property type="entry name" value="WalR-like"/>
</dbReference>
<evidence type="ECO:0000256" key="4">
    <source>
        <dbReference type="ARBA" id="ARBA00023163"/>
    </source>
</evidence>